<protein>
    <recommendedName>
        <fullName evidence="4">Single-strand DNA deaminase toxin A-like C-terminal domain-containing protein</fullName>
    </recommendedName>
</protein>
<gene>
    <name evidence="5" type="ORF">CONLIGDRAFT_649997</name>
</gene>
<evidence type="ECO:0000256" key="2">
    <source>
        <dbReference type="ARBA" id="ARBA00023043"/>
    </source>
</evidence>
<dbReference type="PROSITE" id="PS50088">
    <property type="entry name" value="ANK_REPEAT"/>
    <property type="match status" value="1"/>
</dbReference>
<feature type="domain" description="Single-strand DNA deaminase toxin A-like C-terminal" evidence="4">
    <location>
        <begin position="113"/>
        <end position="161"/>
    </location>
</feature>
<accession>A0A1J7J009</accession>
<dbReference type="InterPro" id="IPR002110">
    <property type="entry name" value="Ankyrin_rpt"/>
</dbReference>
<sequence>MAPSVHQAVLQNDLNLVRHLLHRKGSLLNLQDAYGATPLMLAAMIRSAKLVTFLLQKGALWDIKDYHGHTAVKYADGRRSLRIFKLIKKVKLVGKITRQTTSACIAPGITTRPQMSAVVRDIAKLLGFNLPKHCYDSPRHDPAPGPHNEGRYHASHCEKLLAGYWVTEQLQYAFGSSDLSRMQQRKNAALFLDHRPCIPCLLFLGEIQRATGIKVCAIPQASVREVSRNEKRGVCENCTRPKCASAGTKPVKKRQPAGTTIATTMPDHLSDDTTFADSERIPPANFAQLLQRATNRPGTPAPLRRQTKPETWLEYPNNVWKPPRDPILEENFRSDYLPSSYCR</sequence>
<keyword evidence="2 3" id="KW-0040">ANK repeat</keyword>
<keyword evidence="1" id="KW-0677">Repeat</keyword>
<dbReference type="Pfam" id="PF12796">
    <property type="entry name" value="Ank_2"/>
    <property type="match status" value="1"/>
</dbReference>
<evidence type="ECO:0000256" key="1">
    <source>
        <dbReference type="ARBA" id="ARBA00022737"/>
    </source>
</evidence>
<proteinExistence type="predicted"/>
<name>A0A1J7J009_9PEZI</name>
<dbReference type="Gene3D" id="1.25.40.20">
    <property type="entry name" value="Ankyrin repeat-containing domain"/>
    <property type="match status" value="1"/>
</dbReference>
<evidence type="ECO:0000259" key="4">
    <source>
        <dbReference type="Pfam" id="PF24120"/>
    </source>
</evidence>
<dbReference type="GO" id="GO:0005634">
    <property type="term" value="C:nucleus"/>
    <property type="evidence" value="ECO:0007669"/>
    <property type="project" value="TreeGrafter"/>
</dbReference>
<evidence type="ECO:0000256" key="3">
    <source>
        <dbReference type="PROSITE-ProRule" id="PRU00023"/>
    </source>
</evidence>
<dbReference type="Proteomes" id="UP000182658">
    <property type="component" value="Unassembled WGS sequence"/>
</dbReference>
<dbReference type="AlphaFoldDB" id="A0A1J7J009"/>
<evidence type="ECO:0000313" key="5">
    <source>
        <dbReference type="EMBL" id="OIW23200.1"/>
    </source>
</evidence>
<organism evidence="5 6">
    <name type="scientific">Coniochaeta ligniaria NRRL 30616</name>
    <dbReference type="NCBI Taxonomy" id="1408157"/>
    <lineage>
        <taxon>Eukaryota</taxon>
        <taxon>Fungi</taxon>
        <taxon>Dikarya</taxon>
        <taxon>Ascomycota</taxon>
        <taxon>Pezizomycotina</taxon>
        <taxon>Sordariomycetes</taxon>
        <taxon>Sordariomycetidae</taxon>
        <taxon>Coniochaetales</taxon>
        <taxon>Coniochaetaceae</taxon>
        <taxon>Coniochaeta</taxon>
    </lineage>
</organism>
<dbReference type="InterPro" id="IPR057517">
    <property type="entry name" value="SsdA-like_C"/>
</dbReference>
<dbReference type="EMBL" id="KV875108">
    <property type="protein sequence ID" value="OIW23200.1"/>
    <property type="molecule type" value="Genomic_DNA"/>
</dbReference>
<evidence type="ECO:0000313" key="6">
    <source>
        <dbReference type="Proteomes" id="UP000182658"/>
    </source>
</evidence>
<dbReference type="OrthoDB" id="5239412at2759"/>
<dbReference type="InterPro" id="IPR036770">
    <property type="entry name" value="Ankyrin_rpt-contain_sf"/>
</dbReference>
<dbReference type="PANTHER" id="PTHR24201:SF16">
    <property type="entry name" value="ANKYRIN-1-LIKE-RELATED"/>
    <property type="match status" value="1"/>
</dbReference>
<dbReference type="SUPFAM" id="SSF48403">
    <property type="entry name" value="Ankyrin repeat"/>
    <property type="match status" value="1"/>
</dbReference>
<dbReference type="InterPro" id="IPR050776">
    <property type="entry name" value="Ank_Repeat/CDKN_Inhibitor"/>
</dbReference>
<dbReference type="InParanoid" id="A0A1J7J009"/>
<keyword evidence="6" id="KW-1185">Reference proteome</keyword>
<dbReference type="PANTHER" id="PTHR24201">
    <property type="entry name" value="ANK_REP_REGION DOMAIN-CONTAINING PROTEIN"/>
    <property type="match status" value="1"/>
</dbReference>
<dbReference type="Pfam" id="PF24120">
    <property type="entry name" value="SsdA_C"/>
    <property type="match status" value="1"/>
</dbReference>
<reference evidence="5 6" key="1">
    <citation type="submission" date="2016-10" db="EMBL/GenBank/DDBJ databases">
        <title>Draft genome sequence of Coniochaeta ligniaria NRRL30616, a lignocellulolytic fungus for bioabatement of inhibitors in plant biomass hydrolysates.</title>
        <authorList>
            <consortium name="DOE Joint Genome Institute"/>
            <person name="Jimenez D.J."/>
            <person name="Hector R.E."/>
            <person name="Riley R."/>
            <person name="Sun H."/>
            <person name="Grigoriev I.V."/>
            <person name="Van Elsas J.D."/>
            <person name="Nichols N.N."/>
        </authorList>
    </citation>
    <scope>NUCLEOTIDE SEQUENCE [LARGE SCALE GENOMIC DNA]</scope>
    <source>
        <strain evidence="5 6">NRRL 30616</strain>
    </source>
</reference>
<feature type="repeat" description="ANK" evidence="3">
    <location>
        <begin position="34"/>
        <end position="66"/>
    </location>
</feature>
<dbReference type="PROSITE" id="PS50297">
    <property type="entry name" value="ANK_REP_REGION"/>
    <property type="match status" value="1"/>
</dbReference>